<dbReference type="RefSeq" id="WP_138400926.1">
    <property type="nucleotide sequence ID" value="NZ_JBAFVI010000006.1"/>
</dbReference>
<dbReference type="InterPro" id="IPR013785">
    <property type="entry name" value="Aldolase_TIM"/>
</dbReference>
<dbReference type="GeneID" id="95775397"/>
<name>A0A6C1KBD4_XANAU</name>
<organism evidence="2 3">
    <name type="scientific">Xanthobacter autotrophicus</name>
    <dbReference type="NCBI Taxonomy" id="280"/>
    <lineage>
        <taxon>Bacteria</taxon>
        <taxon>Pseudomonadati</taxon>
        <taxon>Pseudomonadota</taxon>
        <taxon>Alphaproteobacteria</taxon>
        <taxon>Hyphomicrobiales</taxon>
        <taxon>Xanthobacteraceae</taxon>
        <taxon>Xanthobacter</taxon>
    </lineage>
</organism>
<dbReference type="Proteomes" id="UP000305131">
    <property type="component" value="Unassembled WGS sequence"/>
</dbReference>
<gene>
    <name evidence="2" type="ORF">FBQ73_18270</name>
</gene>
<proteinExistence type="predicted"/>
<evidence type="ECO:0000313" key="3">
    <source>
        <dbReference type="Proteomes" id="UP000305131"/>
    </source>
</evidence>
<feature type="region of interest" description="Disordered" evidence="1">
    <location>
        <begin position="24"/>
        <end position="46"/>
    </location>
</feature>
<sequence>MSVLFKPTRIRRLQLPSCLSVAPMTRARSSGDDGVPTDKVTTYDGPRVGAGLNISEGVFLVAMGKGCPDAPVLRGYSGPRSEP</sequence>
<dbReference type="AlphaFoldDB" id="A0A6C1KBD4"/>
<reference evidence="2 3" key="1">
    <citation type="submission" date="2019-05" db="EMBL/GenBank/DDBJ databases">
        <authorList>
            <person name="Zhou X."/>
        </authorList>
    </citation>
    <scope>NUCLEOTIDE SEQUENCE [LARGE SCALE GENOMIC DNA]</scope>
    <source>
        <strain evidence="2 3">DSM 432</strain>
    </source>
</reference>
<dbReference type="SUPFAM" id="SSF51395">
    <property type="entry name" value="FMN-linked oxidoreductases"/>
    <property type="match status" value="1"/>
</dbReference>
<evidence type="ECO:0000313" key="2">
    <source>
        <dbReference type="EMBL" id="TLX41412.1"/>
    </source>
</evidence>
<dbReference type="Gene3D" id="3.20.20.70">
    <property type="entry name" value="Aldolase class I"/>
    <property type="match status" value="1"/>
</dbReference>
<dbReference type="EMBL" id="VAUP01000037">
    <property type="protein sequence ID" value="TLX41412.1"/>
    <property type="molecule type" value="Genomic_DNA"/>
</dbReference>
<protein>
    <submittedName>
        <fullName evidence="2">Uncharacterized protein</fullName>
    </submittedName>
</protein>
<evidence type="ECO:0000256" key="1">
    <source>
        <dbReference type="SAM" id="MobiDB-lite"/>
    </source>
</evidence>
<accession>A0A6C1KBD4</accession>
<comment type="caution">
    <text evidence="2">The sequence shown here is derived from an EMBL/GenBank/DDBJ whole genome shotgun (WGS) entry which is preliminary data.</text>
</comment>
<dbReference type="OrthoDB" id="3169239at2"/>